<accession>A0A263DBN7</accession>
<reference evidence="1 2" key="1">
    <citation type="submission" date="2017-07" db="EMBL/GenBank/DDBJ databases">
        <title>Amycolatopsis antarcticus sp. nov., isolated from the surface of an Antarcticus brown macroalga.</title>
        <authorList>
            <person name="Wang J."/>
            <person name="Leiva S."/>
            <person name="Huang J."/>
            <person name="Huang Y."/>
        </authorList>
    </citation>
    <scope>NUCLEOTIDE SEQUENCE [LARGE SCALE GENOMIC DNA]</scope>
    <source>
        <strain evidence="1 2">AU-G6</strain>
    </source>
</reference>
<proteinExistence type="predicted"/>
<organism evidence="1 2">
    <name type="scientific">Amycolatopsis antarctica</name>
    <dbReference type="NCBI Taxonomy" id="1854586"/>
    <lineage>
        <taxon>Bacteria</taxon>
        <taxon>Bacillati</taxon>
        <taxon>Actinomycetota</taxon>
        <taxon>Actinomycetes</taxon>
        <taxon>Pseudonocardiales</taxon>
        <taxon>Pseudonocardiaceae</taxon>
        <taxon>Amycolatopsis</taxon>
    </lineage>
</organism>
<keyword evidence="2" id="KW-1185">Reference proteome</keyword>
<dbReference type="InParanoid" id="A0A263DBN7"/>
<dbReference type="OrthoDB" id="3597808at2"/>
<dbReference type="EMBL" id="NKYE01000001">
    <property type="protein sequence ID" value="OZM74916.1"/>
    <property type="molecule type" value="Genomic_DNA"/>
</dbReference>
<name>A0A263DBN7_9PSEU</name>
<evidence type="ECO:0000313" key="2">
    <source>
        <dbReference type="Proteomes" id="UP000242444"/>
    </source>
</evidence>
<sequence length="283" mass="30830">MGLTALLLSSCAQGKTATAIPDGDDAASYVTAKFAEKLKVLGEDFTGNEARKSSLEKFGRIDDKKSDQLIEAVQVGRPPARLAKNHSKRDSNEYLDFFHPAGSPIEYGLLGPVYSSLAPTPWVSMPYDGGTLNACFWEGYQDVCKMLDAVSAAVDKGAAAKQAKSLPDGSVELLAEIPLGVFLDKRVIVFPERLLTDVNEEMKQEPVASKIVLDGLGKLRSIEMTGLIKGDGHEVEVRMNYRILEPPTENDLPKIPDPSQVTNLPDEAAVADFYDRMGEIQDR</sequence>
<protein>
    <submittedName>
        <fullName evidence="1">Uncharacterized protein</fullName>
    </submittedName>
</protein>
<dbReference type="Proteomes" id="UP000242444">
    <property type="component" value="Unassembled WGS sequence"/>
</dbReference>
<comment type="caution">
    <text evidence="1">The sequence shown here is derived from an EMBL/GenBank/DDBJ whole genome shotgun (WGS) entry which is preliminary data.</text>
</comment>
<gene>
    <name evidence="1" type="ORF">CFN78_01495</name>
</gene>
<evidence type="ECO:0000313" key="1">
    <source>
        <dbReference type="EMBL" id="OZM74916.1"/>
    </source>
</evidence>
<dbReference type="AlphaFoldDB" id="A0A263DBN7"/>